<dbReference type="OrthoDB" id="3365698at2759"/>
<sequence length="521" mass="59413">METINLSAIESLPWELLAKIMWHHVETDDLQELVQPGCQDRWTCLMLVCRLWRNIARRTPKLWSQIHLHWPSQTVLRFSTRGAKAPRSIGIDNAVFTSPRWPRDKISLTHILATRVDRLSIVVHDSFFSVPSSIAENLKWVCDRIFDPAHETPHLRRLNLKLQAPGLLDTVTLANLPRLSELRLHNVPITSDIPSSCSLTNVEISCSKIPFDFLAFLSGVPMLECASFIELVALKPDPISTRRSRPTIPLHHLQKLTFQWCRDVNYDAILRSITYPNSAQISLVMKTSSDDLFSEIIPECWPTLLGSCSVLYLSLLEQHTRDIIILELNSTNSAFYHIELSYTVDSRRPGILPNKGATARSERIFTDLMQDGYSLVGLRRLTLVLPSLPSSKTLTSLVKRCVDLEEIWVQTDNATALITALELPAPIVNSNSTSLQCPALRHLHLCWSKFNPYHLERMSRARRETWADVAPEMARLKVTMGFRFSRRIDGRAAIRPAREAAVENPFALYFRLTRDRGLGYR</sequence>
<name>A0A164WEK0_9AGAM</name>
<dbReference type="EMBL" id="KV419403">
    <property type="protein sequence ID" value="KZS94984.1"/>
    <property type="molecule type" value="Genomic_DNA"/>
</dbReference>
<dbReference type="Proteomes" id="UP000076722">
    <property type="component" value="Unassembled WGS sequence"/>
</dbReference>
<dbReference type="AlphaFoldDB" id="A0A164WEK0"/>
<organism evidence="1 2">
    <name type="scientific">Sistotremastrum niveocremeum HHB9708</name>
    <dbReference type="NCBI Taxonomy" id="1314777"/>
    <lineage>
        <taxon>Eukaryota</taxon>
        <taxon>Fungi</taxon>
        <taxon>Dikarya</taxon>
        <taxon>Basidiomycota</taxon>
        <taxon>Agaricomycotina</taxon>
        <taxon>Agaricomycetes</taxon>
        <taxon>Sistotremastrales</taxon>
        <taxon>Sistotremastraceae</taxon>
        <taxon>Sertulicium</taxon>
        <taxon>Sertulicium niveocremeum</taxon>
    </lineage>
</organism>
<reference evidence="1 2" key="1">
    <citation type="journal article" date="2016" name="Mol. Biol. Evol.">
        <title>Comparative Genomics of Early-Diverging Mushroom-Forming Fungi Provides Insights into the Origins of Lignocellulose Decay Capabilities.</title>
        <authorList>
            <person name="Nagy L.G."/>
            <person name="Riley R."/>
            <person name="Tritt A."/>
            <person name="Adam C."/>
            <person name="Daum C."/>
            <person name="Floudas D."/>
            <person name="Sun H."/>
            <person name="Yadav J.S."/>
            <person name="Pangilinan J."/>
            <person name="Larsson K.H."/>
            <person name="Matsuura K."/>
            <person name="Barry K."/>
            <person name="Labutti K."/>
            <person name="Kuo R."/>
            <person name="Ohm R.A."/>
            <person name="Bhattacharya S.S."/>
            <person name="Shirouzu T."/>
            <person name="Yoshinaga Y."/>
            <person name="Martin F.M."/>
            <person name="Grigoriev I.V."/>
            <person name="Hibbett D.S."/>
        </authorList>
    </citation>
    <scope>NUCLEOTIDE SEQUENCE [LARGE SCALE GENOMIC DNA]</scope>
    <source>
        <strain evidence="1 2">HHB9708</strain>
    </source>
</reference>
<evidence type="ECO:0000313" key="1">
    <source>
        <dbReference type="EMBL" id="KZS94984.1"/>
    </source>
</evidence>
<evidence type="ECO:0000313" key="2">
    <source>
        <dbReference type="Proteomes" id="UP000076722"/>
    </source>
</evidence>
<protein>
    <submittedName>
        <fullName evidence="1">Uncharacterized protein</fullName>
    </submittedName>
</protein>
<gene>
    <name evidence="1" type="ORF">SISNIDRAFT_502676</name>
</gene>
<accession>A0A164WEK0</accession>
<keyword evidence="2" id="KW-1185">Reference proteome</keyword>
<proteinExistence type="predicted"/>